<dbReference type="Gene3D" id="3.90.1570.10">
    <property type="entry name" value="tt1808, chain A"/>
    <property type="match status" value="1"/>
</dbReference>
<dbReference type="EMBL" id="CP036426">
    <property type="protein sequence ID" value="QDV32934.1"/>
    <property type="molecule type" value="Genomic_DNA"/>
</dbReference>
<dbReference type="SUPFAM" id="SSF52980">
    <property type="entry name" value="Restriction endonuclease-like"/>
    <property type="match status" value="1"/>
</dbReference>
<dbReference type="Proteomes" id="UP000317835">
    <property type="component" value="Chromosome"/>
</dbReference>
<evidence type="ECO:0000313" key="3">
    <source>
        <dbReference type="Proteomes" id="UP000317835"/>
    </source>
</evidence>
<evidence type="ECO:0000313" key="2">
    <source>
        <dbReference type="EMBL" id="QDV32934.1"/>
    </source>
</evidence>
<dbReference type="PANTHER" id="PTHR34107:SF4">
    <property type="entry name" value="SLL1222 PROTEIN"/>
    <property type="match status" value="1"/>
</dbReference>
<dbReference type="KEGG" id="tpla:ElP_07760"/>
<dbReference type="InterPro" id="IPR012296">
    <property type="entry name" value="Nuclease_put_TT1808"/>
</dbReference>
<evidence type="ECO:0000259" key="1">
    <source>
        <dbReference type="Pfam" id="PF05685"/>
    </source>
</evidence>
<dbReference type="Pfam" id="PF05685">
    <property type="entry name" value="Uma2"/>
    <property type="match status" value="1"/>
</dbReference>
<organism evidence="2 3">
    <name type="scientific">Tautonia plasticadhaerens</name>
    <dbReference type="NCBI Taxonomy" id="2527974"/>
    <lineage>
        <taxon>Bacteria</taxon>
        <taxon>Pseudomonadati</taxon>
        <taxon>Planctomycetota</taxon>
        <taxon>Planctomycetia</taxon>
        <taxon>Isosphaerales</taxon>
        <taxon>Isosphaeraceae</taxon>
        <taxon>Tautonia</taxon>
    </lineage>
</organism>
<sequence length="212" mass="24539">MSTSRIRRRIRLGKHSNGMIMTPEEFDAVTEVDERYVYELIHGVLIVSPPPGEGERDPNGELEYLLRRHKEDHPQGSLLDKTLSEQYVHLPDSRRRADRVLWIGLGRVPDPAKDVPTIVVEFVSKRKRDRVRDFEEKRREYLDLGVHEYWIIDRFSRSMTVVRRTPAGPEEVVVPESGTYQSPSLPGFELPLSRLLSLADHWGEGGRPRPPR</sequence>
<gene>
    <name evidence="2" type="ORF">ElP_07760</name>
</gene>
<accession>A0A518GWH4</accession>
<dbReference type="CDD" id="cd06260">
    <property type="entry name" value="DUF820-like"/>
    <property type="match status" value="1"/>
</dbReference>
<proteinExistence type="predicted"/>
<dbReference type="AlphaFoldDB" id="A0A518GWH4"/>
<reference evidence="2 3" key="1">
    <citation type="submission" date="2019-02" db="EMBL/GenBank/DDBJ databases">
        <title>Deep-cultivation of Planctomycetes and their phenomic and genomic characterization uncovers novel biology.</title>
        <authorList>
            <person name="Wiegand S."/>
            <person name="Jogler M."/>
            <person name="Boedeker C."/>
            <person name="Pinto D."/>
            <person name="Vollmers J."/>
            <person name="Rivas-Marin E."/>
            <person name="Kohn T."/>
            <person name="Peeters S.H."/>
            <person name="Heuer A."/>
            <person name="Rast P."/>
            <person name="Oberbeckmann S."/>
            <person name="Bunk B."/>
            <person name="Jeske O."/>
            <person name="Meyerdierks A."/>
            <person name="Storesund J.E."/>
            <person name="Kallscheuer N."/>
            <person name="Luecker S."/>
            <person name="Lage O.M."/>
            <person name="Pohl T."/>
            <person name="Merkel B.J."/>
            <person name="Hornburger P."/>
            <person name="Mueller R.-W."/>
            <person name="Bruemmer F."/>
            <person name="Labrenz M."/>
            <person name="Spormann A.M."/>
            <person name="Op den Camp H."/>
            <person name="Overmann J."/>
            <person name="Amann R."/>
            <person name="Jetten M.S.M."/>
            <person name="Mascher T."/>
            <person name="Medema M.H."/>
            <person name="Devos D.P."/>
            <person name="Kaster A.-K."/>
            <person name="Ovreas L."/>
            <person name="Rohde M."/>
            <person name="Galperin M.Y."/>
            <person name="Jogler C."/>
        </authorList>
    </citation>
    <scope>NUCLEOTIDE SEQUENCE [LARGE SCALE GENOMIC DNA]</scope>
    <source>
        <strain evidence="2 3">ElP</strain>
    </source>
</reference>
<dbReference type="RefSeq" id="WP_145267369.1">
    <property type="nucleotide sequence ID" value="NZ_CP036426.1"/>
</dbReference>
<dbReference type="PANTHER" id="PTHR34107">
    <property type="entry name" value="SLL0198 PROTEIN-RELATED"/>
    <property type="match status" value="1"/>
</dbReference>
<protein>
    <recommendedName>
        <fullName evidence="1">Putative restriction endonuclease domain-containing protein</fullName>
    </recommendedName>
</protein>
<feature type="domain" description="Putative restriction endonuclease" evidence="1">
    <location>
        <begin position="24"/>
        <end position="192"/>
    </location>
</feature>
<dbReference type="InterPro" id="IPR011335">
    <property type="entry name" value="Restrct_endonuc-II-like"/>
</dbReference>
<dbReference type="OrthoDB" id="280487at2"/>
<dbReference type="InterPro" id="IPR008538">
    <property type="entry name" value="Uma2"/>
</dbReference>
<keyword evidence="3" id="KW-1185">Reference proteome</keyword>
<name>A0A518GWH4_9BACT</name>